<dbReference type="Gene3D" id="3.30.360.20">
    <property type="entry name" value="RNA 3'-terminal phosphate cyclase, insert domain"/>
    <property type="match status" value="1"/>
</dbReference>
<feature type="domain" description="RNA 3'-terminal phosphate cyclase insert" evidence="6">
    <location>
        <begin position="186"/>
        <end position="294"/>
    </location>
</feature>
<keyword evidence="3" id="KW-0690">Ribosome biogenesis</keyword>
<dbReference type="InterPro" id="IPR020719">
    <property type="entry name" value="RNA3'_term_phos_cycl-like_CS"/>
</dbReference>
<dbReference type="CDD" id="cd00875">
    <property type="entry name" value="RNA_Cyclase_Class_I"/>
    <property type="match status" value="1"/>
</dbReference>
<sequence>MTAVAKGETLQFSGGDYLRQKLILSVLSGRPIRLKEIRVEETIPGLKNYEINFIRLMDKVTNGTVIEISPTGTNLYFQPGLLFGGDIEHTCSDERGIGYYLEALLMIGVFCKHPLNAVLKGVTNNNVDPSPDLIKSSMFPVLHHFLVDFEGLELKIIKRGLLPLGGGEVSFKCPVLRETKTAHLVNWGVVKRIRGTAYAVRVSPAATNRLIEAAKGIMLNFTPDVSIVTDVRKAHQGGRSPGFGIHLTAETTKGVIYSSEGSAWSVLGAHDGERCPAPQPERVGREAAQRLLYEVFCGGVVDSTAQALAMLFMALGPKDSSMIITGQLSEYAVAFLRHLDRFLDVSMVLEALNAEDVNLSSGSDRVVVSCFGIGYTNVSKRTL</sequence>
<comment type="similarity">
    <text evidence="2">Belongs to the RNA 3'-terminal cyclase family. Type 2 subfamily.</text>
</comment>
<accession>A0AAV8YN77</accession>
<organism evidence="7 8">
    <name type="scientific">Aromia moschata</name>
    <dbReference type="NCBI Taxonomy" id="1265417"/>
    <lineage>
        <taxon>Eukaryota</taxon>
        <taxon>Metazoa</taxon>
        <taxon>Ecdysozoa</taxon>
        <taxon>Arthropoda</taxon>
        <taxon>Hexapoda</taxon>
        <taxon>Insecta</taxon>
        <taxon>Pterygota</taxon>
        <taxon>Neoptera</taxon>
        <taxon>Endopterygota</taxon>
        <taxon>Coleoptera</taxon>
        <taxon>Polyphaga</taxon>
        <taxon>Cucujiformia</taxon>
        <taxon>Chrysomeloidea</taxon>
        <taxon>Cerambycidae</taxon>
        <taxon>Cerambycinae</taxon>
        <taxon>Callichromatini</taxon>
        <taxon>Aromia</taxon>
    </lineage>
</organism>
<feature type="domain" description="RNA 3'-terminal phosphate cyclase" evidence="5">
    <location>
        <begin position="11"/>
        <end position="347"/>
    </location>
</feature>
<protein>
    <recommendedName>
        <fullName evidence="9">RNA 3'-terminal phosphate cyclase-like protein</fullName>
    </recommendedName>
</protein>
<dbReference type="GO" id="GO:0005730">
    <property type="term" value="C:nucleolus"/>
    <property type="evidence" value="ECO:0007669"/>
    <property type="project" value="UniProtKB-SubCell"/>
</dbReference>
<evidence type="ECO:0000313" key="8">
    <source>
        <dbReference type="Proteomes" id="UP001162162"/>
    </source>
</evidence>
<proteinExistence type="inferred from homology"/>
<dbReference type="InterPro" id="IPR013792">
    <property type="entry name" value="RNA3'P_cycl/enolpyr_Trfase_a/b"/>
</dbReference>
<dbReference type="InterPro" id="IPR036553">
    <property type="entry name" value="RPTC_insert"/>
</dbReference>
<dbReference type="InterPro" id="IPR013791">
    <property type="entry name" value="RNA3'-term_phos_cycl_insert"/>
</dbReference>
<dbReference type="AlphaFoldDB" id="A0AAV8YN77"/>
<comment type="subcellular location">
    <subcellularLocation>
        <location evidence="1">Nucleus</location>
        <location evidence="1">Nucleolus</location>
    </subcellularLocation>
</comment>
<evidence type="ECO:0000313" key="7">
    <source>
        <dbReference type="EMBL" id="KAJ8952196.1"/>
    </source>
</evidence>
<dbReference type="EMBL" id="JAPWTK010000072">
    <property type="protein sequence ID" value="KAJ8952196.1"/>
    <property type="molecule type" value="Genomic_DNA"/>
</dbReference>
<dbReference type="SUPFAM" id="SSF55205">
    <property type="entry name" value="EPT/RTPC-like"/>
    <property type="match status" value="1"/>
</dbReference>
<dbReference type="Pfam" id="PF05189">
    <property type="entry name" value="RTC_insert"/>
    <property type="match status" value="1"/>
</dbReference>
<dbReference type="NCBIfam" id="TIGR03400">
    <property type="entry name" value="18S_RNA_Rcl1p"/>
    <property type="match status" value="1"/>
</dbReference>
<dbReference type="InterPro" id="IPR000228">
    <property type="entry name" value="RNA3'_term_phos_cyc"/>
</dbReference>
<keyword evidence="8" id="KW-1185">Reference proteome</keyword>
<evidence type="ECO:0000259" key="5">
    <source>
        <dbReference type="Pfam" id="PF01137"/>
    </source>
</evidence>
<dbReference type="InterPro" id="IPR023797">
    <property type="entry name" value="RNA3'_phos_cyclase_dom"/>
</dbReference>
<dbReference type="PANTHER" id="PTHR11096">
    <property type="entry name" value="RNA 3' TERMINAL PHOSPHATE CYCLASE"/>
    <property type="match status" value="1"/>
</dbReference>
<keyword evidence="4" id="KW-0539">Nucleus</keyword>
<comment type="caution">
    <text evidence="7">The sequence shown here is derived from an EMBL/GenBank/DDBJ whole genome shotgun (WGS) entry which is preliminary data.</text>
</comment>
<dbReference type="GO" id="GO:0000479">
    <property type="term" value="P:endonucleolytic cleavage of tricistronic rRNA transcript (SSU-rRNA, 5.8S rRNA, LSU-rRNA)"/>
    <property type="evidence" value="ECO:0007669"/>
    <property type="project" value="TreeGrafter"/>
</dbReference>
<gene>
    <name evidence="7" type="ORF">NQ318_022646</name>
</gene>
<dbReference type="InterPro" id="IPR016443">
    <property type="entry name" value="RNA3'_term_phos_cyc_type_2"/>
</dbReference>
<name>A0AAV8YN77_9CUCU</name>
<dbReference type="Pfam" id="PF01137">
    <property type="entry name" value="RTC"/>
    <property type="match status" value="1"/>
</dbReference>
<evidence type="ECO:0000259" key="6">
    <source>
        <dbReference type="Pfam" id="PF05189"/>
    </source>
</evidence>
<evidence type="ECO:0008006" key="9">
    <source>
        <dbReference type="Google" id="ProtNLM"/>
    </source>
</evidence>
<dbReference type="InterPro" id="IPR037136">
    <property type="entry name" value="RNA3'_phos_cyclase_dom_sf"/>
</dbReference>
<dbReference type="Gene3D" id="3.65.10.20">
    <property type="entry name" value="RNA 3'-terminal phosphate cyclase domain"/>
    <property type="match status" value="1"/>
</dbReference>
<evidence type="ECO:0000256" key="2">
    <source>
        <dbReference type="ARBA" id="ARBA00007089"/>
    </source>
</evidence>
<evidence type="ECO:0000256" key="1">
    <source>
        <dbReference type="ARBA" id="ARBA00004604"/>
    </source>
</evidence>
<dbReference type="Proteomes" id="UP001162162">
    <property type="component" value="Unassembled WGS sequence"/>
</dbReference>
<dbReference type="PROSITE" id="PS01287">
    <property type="entry name" value="RTC"/>
    <property type="match status" value="1"/>
</dbReference>
<reference evidence="7" key="1">
    <citation type="journal article" date="2023" name="Insect Mol. Biol.">
        <title>Genome sequencing provides insights into the evolution of gene families encoding plant cell wall-degrading enzymes in longhorned beetles.</title>
        <authorList>
            <person name="Shin N.R."/>
            <person name="Okamura Y."/>
            <person name="Kirsch R."/>
            <person name="Pauchet Y."/>
        </authorList>
    </citation>
    <scope>NUCLEOTIDE SEQUENCE</scope>
    <source>
        <strain evidence="7">AMC_N1</strain>
    </source>
</reference>
<dbReference type="GO" id="GO:0004521">
    <property type="term" value="F:RNA endonuclease activity"/>
    <property type="evidence" value="ECO:0007669"/>
    <property type="project" value="TreeGrafter"/>
</dbReference>
<evidence type="ECO:0000256" key="3">
    <source>
        <dbReference type="ARBA" id="ARBA00022517"/>
    </source>
</evidence>
<dbReference type="PANTHER" id="PTHR11096:SF1">
    <property type="entry name" value="RNA 3'-TERMINAL PHOSPHATE CYCLASE-LIKE PROTEIN"/>
    <property type="match status" value="1"/>
</dbReference>
<evidence type="ECO:0000256" key="4">
    <source>
        <dbReference type="ARBA" id="ARBA00023242"/>
    </source>
</evidence>
<dbReference type="PIRSF" id="PIRSF005378">
    <property type="entry name" value="RNA3'_term_phos_cycl_euk"/>
    <property type="match status" value="1"/>
</dbReference>